<sequence>MRLIILISLALLASCAATGPAFTEKPAHRSDMVKVYIFRTHSRAEARSASIEIDGDKIGNLRERGYLESEIAPGKHAIESKWWFDAGVSNSQFVGDFVAGKEYFLRLYVDFLGYNTVATGMASMPVAVSGRFATGIILLDKEHALPLIRDTRLSK</sequence>
<dbReference type="Proteomes" id="UP000295707">
    <property type="component" value="Unassembled WGS sequence"/>
</dbReference>
<feature type="domain" description="DUF2846" evidence="2">
    <location>
        <begin position="33"/>
        <end position="117"/>
    </location>
</feature>
<dbReference type="EMBL" id="SMFX01000001">
    <property type="protein sequence ID" value="TCK17805.1"/>
    <property type="molecule type" value="Genomic_DNA"/>
</dbReference>
<evidence type="ECO:0000259" key="2">
    <source>
        <dbReference type="Pfam" id="PF11008"/>
    </source>
</evidence>
<proteinExistence type="predicted"/>
<keyword evidence="1" id="KW-0732">Signal</keyword>
<dbReference type="InterPro" id="IPR022548">
    <property type="entry name" value="DUF2846"/>
</dbReference>
<dbReference type="AlphaFoldDB" id="A0A4R1HC46"/>
<dbReference type="RefSeq" id="WP_132971653.1">
    <property type="nucleotide sequence ID" value="NZ_SMFX01000001.1"/>
</dbReference>
<feature type="chain" id="PRO_5020307713" evidence="1">
    <location>
        <begin position="24"/>
        <end position="155"/>
    </location>
</feature>
<reference evidence="3 4" key="1">
    <citation type="submission" date="2019-03" db="EMBL/GenBank/DDBJ databases">
        <title>Genomic Encyclopedia of Type Strains, Phase IV (KMG-IV): sequencing the most valuable type-strain genomes for metagenomic binning, comparative biology and taxonomic classification.</title>
        <authorList>
            <person name="Goeker M."/>
        </authorList>
    </citation>
    <scope>NUCLEOTIDE SEQUENCE [LARGE SCALE GENOMIC DNA]</scope>
    <source>
        <strain evidence="3 4">DSM 19610</strain>
    </source>
</reference>
<feature type="signal peptide" evidence="1">
    <location>
        <begin position="1"/>
        <end position="23"/>
    </location>
</feature>
<protein>
    <submittedName>
        <fullName evidence="3">Uncharacterized protein DUF2846</fullName>
    </submittedName>
</protein>
<evidence type="ECO:0000256" key="1">
    <source>
        <dbReference type="SAM" id="SignalP"/>
    </source>
</evidence>
<comment type="caution">
    <text evidence="3">The sequence shown here is derived from an EMBL/GenBank/DDBJ whole genome shotgun (WGS) entry which is preliminary data.</text>
</comment>
<name>A0A4R1HC46_9GAMM</name>
<keyword evidence="4" id="KW-1185">Reference proteome</keyword>
<dbReference type="OrthoDB" id="139172at2"/>
<dbReference type="PROSITE" id="PS51257">
    <property type="entry name" value="PROKAR_LIPOPROTEIN"/>
    <property type="match status" value="1"/>
</dbReference>
<organism evidence="3 4">
    <name type="scientific">Thiogranum longum</name>
    <dbReference type="NCBI Taxonomy" id="1537524"/>
    <lineage>
        <taxon>Bacteria</taxon>
        <taxon>Pseudomonadati</taxon>
        <taxon>Pseudomonadota</taxon>
        <taxon>Gammaproteobacteria</taxon>
        <taxon>Chromatiales</taxon>
        <taxon>Ectothiorhodospiraceae</taxon>
        <taxon>Thiogranum</taxon>
    </lineage>
</organism>
<accession>A0A4R1HC46</accession>
<gene>
    <name evidence="3" type="ORF">DFR30_1054</name>
</gene>
<dbReference type="Pfam" id="PF11008">
    <property type="entry name" value="DUF2846"/>
    <property type="match status" value="1"/>
</dbReference>
<evidence type="ECO:0000313" key="3">
    <source>
        <dbReference type="EMBL" id="TCK17805.1"/>
    </source>
</evidence>
<evidence type="ECO:0000313" key="4">
    <source>
        <dbReference type="Proteomes" id="UP000295707"/>
    </source>
</evidence>